<organism evidence="1">
    <name type="scientific">marine sediment metagenome</name>
    <dbReference type="NCBI Taxonomy" id="412755"/>
    <lineage>
        <taxon>unclassified sequences</taxon>
        <taxon>metagenomes</taxon>
        <taxon>ecological metagenomes</taxon>
    </lineage>
</organism>
<proteinExistence type="predicted"/>
<gene>
    <name evidence="1" type="ORF">S01H1_02744</name>
</gene>
<dbReference type="AlphaFoldDB" id="X0RQF4"/>
<dbReference type="EMBL" id="BARS01001376">
    <property type="protein sequence ID" value="GAF70993.1"/>
    <property type="molecule type" value="Genomic_DNA"/>
</dbReference>
<name>X0RQF4_9ZZZZ</name>
<feature type="non-terminal residue" evidence="1">
    <location>
        <position position="1"/>
    </location>
</feature>
<evidence type="ECO:0000313" key="1">
    <source>
        <dbReference type="EMBL" id="GAF70993.1"/>
    </source>
</evidence>
<accession>X0RQF4</accession>
<reference evidence="1" key="1">
    <citation type="journal article" date="2014" name="Front. Microbiol.">
        <title>High frequency of phylogenetically diverse reductive dehalogenase-homologous genes in deep subseafloor sedimentary metagenomes.</title>
        <authorList>
            <person name="Kawai M."/>
            <person name="Futagami T."/>
            <person name="Toyoda A."/>
            <person name="Takaki Y."/>
            <person name="Nishi S."/>
            <person name="Hori S."/>
            <person name="Arai W."/>
            <person name="Tsubouchi T."/>
            <person name="Morono Y."/>
            <person name="Uchiyama I."/>
            <person name="Ito T."/>
            <person name="Fujiyama A."/>
            <person name="Inagaki F."/>
            <person name="Takami H."/>
        </authorList>
    </citation>
    <scope>NUCLEOTIDE SEQUENCE</scope>
    <source>
        <strain evidence="1">Expedition CK06-06</strain>
    </source>
</reference>
<protein>
    <submittedName>
        <fullName evidence="1">Uncharacterized protein</fullName>
    </submittedName>
</protein>
<dbReference type="Gene3D" id="2.40.100.20">
    <property type="match status" value="1"/>
</dbReference>
<sequence>ALDGAEPTYIFAKIKDNLDELYQLGREIGRKGEQKIILRERK</sequence>
<comment type="caution">
    <text evidence="1">The sequence shown here is derived from an EMBL/GenBank/DDBJ whole genome shotgun (WGS) entry which is preliminary data.</text>
</comment>